<evidence type="ECO:0000313" key="2">
    <source>
        <dbReference type="Proteomes" id="UP000759273"/>
    </source>
</evidence>
<dbReference type="Proteomes" id="UP000759273">
    <property type="component" value="Unassembled WGS sequence"/>
</dbReference>
<sequence length="64" mass="7360">MSHIQERMKKLGVKQVDLILELRKRGITVQPPEMSSIIRGVYTYPKAKVVLDECDKILSECESQ</sequence>
<accession>A0A943DEW0</accession>
<comment type="caution">
    <text evidence="1">The sequence shown here is derived from an EMBL/GenBank/DDBJ whole genome shotgun (WGS) entry which is preliminary data.</text>
</comment>
<proteinExistence type="predicted"/>
<reference evidence="1" key="1">
    <citation type="submission" date="2021-02" db="EMBL/GenBank/DDBJ databases">
        <title>Infant gut strain persistence is associated with maternal origin, phylogeny, and functional potential including surface adhesion and iron acquisition.</title>
        <authorList>
            <person name="Lou Y.C."/>
        </authorList>
    </citation>
    <scope>NUCLEOTIDE SEQUENCE</scope>
    <source>
        <strain evidence="1">L3_101_000M1_dasL3_101_000M1_concoct_87</strain>
    </source>
</reference>
<dbReference type="AlphaFoldDB" id="A0A943DEW0"/>
<name>A0A943DEW0_9FIRM</name>
<protein>
    <submittedName>
        <fullName evidence="1">Uncharacterized protein</fullName>
    </submittedName>
</protein>
<evidence type="ECO:0000313" key="1">
    <source>
        <dbReference type="EMBL" id="MBS5331709.1"/>
    </source>
</evidence>
<dbReference type="EMBL" id="JAGZGG010000006">
    <property type="protein sequence ID" value="MBS5331709.1"/>
    <property type="molecule type" value="Genomic_DNA"/>
</dbReference>
<organism evidence="1 2">
    <name type="scientific">Subdoligranulum variabile</name>
    <dbReference type="NCBI Taxonomy" id="214851"/>
    <lineage>
        <taxon>Bacteria</taxon>
        <taxon>Bacillati</taxon>
        <taxon>Bacillota</taxon>
        <taxon>Clostridia</taxon>
        <taxon>Eubacteriales</taxon>
        <taxon>Oscillospiraceae</taxon>
        <taxon>Subdoligranulum</taxon>
    </lineage>
</organism>
<gene>
    <name evidence="1" type="ORF">KHY36_04165</name>
</gene>